<evidence type="ECO:0000313" key="1">
    <source>
        <dbReference type="EMBL" id="AJG19443.1"/>
    </source>
</evidence>
<accession>A0A0C4Y910</accession>
<organism evidence="1 2">
    <name type="scientific">Cupriavidus basilensis</name>
    <dbReference type="NCBI Taxonomy" id="68895"/>
    <lineage>
        <taxon>Bacteria</taxon>
        <taxon>Pseudomonadati</taxon>
        <taxon>Pseudomonadota</taxon>
        <taxon>Betaproteobacteria</taxon>
        <taxon>Burkholderiales</taxon>
        <taxon>Burkholderiaceae</taxon>
        <taxon>Cupriavidus</taxon>
    </lineage>
</organism>
<dbReference type="EMBL" id="CP010536">
    <property type="protein sequence ID" value="AJG19443.1"/>
    <property type="molecule type" value="Genomic_DNA"/>
</dbReference>
<sequence length="43" mass="5102">MGMKEPPEGGYWLWLLTRLLADFRLKRYLLRGGISEDRHTIVI</sequence>
<name>A0A0C4Y910_9BURK</name>
<dbReference type="Proteomes" id="UP000031843">
    <property type="component" value="Chromosome main"/>
</dbReference>
<proteinExistence type="predicted"/>
<dbReference type="AlphaFoldDB" id="A0A0C4Y910"/>
<protein>
    <submittedName>
        <fullName evidence="1">Uncharacterized protein</fullName>
    </submittedName>
</protein>
<evidence type="ECO:0000313" key="2">
    <source>
        <dbReference type="Proteomes" id="UP000031843"/>
    </source>
</evidence>
<dbReference type="KEGG" id="cbw:RR42_m2051"/>
<gene>
    <name evidence="1" type="ORF">RR42_m2051</name>
</gene>
<reference evidence="1 2" key="1">
    <citation type="journal article" date="2015" name="Genome Announc.">
        <title>Complete Genome Sequence of Cupriavidus basilensis 4G11, Isolated from the Oak Ridge Field Research Center Site.</title>
        <authorList>
            <person name="Ray J."/>
            <person name="Waters R.J."/>
            <person name="Skerker J.M."/>
            <person name="Kuehl J.V."/>
            <person name="Price M.N."/>
            <person name="Huang J."/>
            <person name="Chakraborty R."/>
            <person name="Arkin A.P."/>
            <person name="Deutschbauer A."/>
        </authorList>
    </citation>
    <scope>NUCLEOTIDE SEQUENCE [LARGE SCALE GENOMIC DNA]</scope>
    <source>
        <strain evidence="1">4G11</strain>
    </source>
</reference>
<keyword evidence="2" id="KW-1185">Reference proteome</keyword>